<dbReference type="EMBL" id="JANQDX010000016">
    <property type="protein sequence ID" value="KAL0909295.1"/>
    <property type="molecule type" value="Genomic_DNA"/>
</dbReference>
<accession>A0ABD0U9A7</accession>
<sequence>MAPWHTPFCVIDIHSAVCSSLTLFPGFELSKIAVVIPLHFKVENLGLAGCSGRYKREDTTADARELIFDARAVVLDERRMIVVAAVLLFLLDGGDDPPSGAARSDKVLVGHGEKVALLHRELSKSRCELYHILHESSHLVIALRLLGELRQVNILLTSQRMSDLHRRQRRGIRAQVAKD</sequence>
<protein>
    <submittedName>
        <fullName evidence="1">Uncharacterized protein</fullName>
    </submittedName>
</protein>
<proteinExistence type="predicted"/>
<keyword evidence="2" id="KW-1185">Reference proteome</keyword>
<evidence type="ECO:0000313" key="1">
    <source>
        <dbReference type="EMBL" id="KAL0909295.1"/>
    </source>
</evidence>
<dbReference type="Proteomes" id="UP001552299">
    <property type="component" value="Unassembled WGS sequence"/>
</dbReference>
<comment type="caution">
    <text evidence="1">The sequence shown here is derived from an EMBL/GenBank/DDBJ whole genome shotgun (WGS) entry which is preliminary data.</text>
</comment>
<reference evidence="1 2" key="1">
    <citation type="journal article" date="2024" name="Plant Biotechnol. J.">
        <title>Dendrobium thyrsiflorum genome and its molecular insights into genes involved in important horticultural traits.</title>
        <authorList>
            <person name="Chen B."/>
            <person name="Wang J.Y."/>
            <person name="Zheng P.J."/>
            <person name="Li K.L."/>
            <person name="Liang Y.M."/>
            <person name="Chen X.F."/>
            <person name="Zhang C."/>
            <person name="Zhao X."/>
            <person name="He X."/>
            <person name="Zhang G.Q."/>
            <person name="Liu Z.J."/>
            <person name="Xu Q."/>
        </authorList>
    </citation>
    <scope>NUCLEOTIDE SEQUENCE [LARGE SCALE GENOMIC DNA]</scope>
    <source>
        <strain evidence="1">GZMU011</strain>
    </source>
</reference>
<dbReference type="AlphaFoldDB" id="A0ABD0U9A7"/>
<name>A0ABD0U9A7_DENTH</name>
<evidence type="ECO:0000313" key="2">
    <source>
        <dbReference type="Proteomes" id="UP001552299"/>
    </source>
</evidence>
<gene>
    <name evidence="1" type="ORF">M5K25_020148</name>
</gene>
<organism evidence="1 2">
    <name type="scientific">Dendrobium thyrsiflorum</name>
    <name type="common">Pinecone-like raceme dendrobium</name>
    <name type="synonym">Orchid</name>
    <dbReference type="NCBI Taxonomy" id="117978"/>
    <lineage>
        <taxon>Eukaryota</taxon>
        <taxon>Viridiplantae</taxon>
        <taxon>Streptophyta</taxon>
        <taxon>Embryophyta</taxon>
        <taxon>Tracheophyta</taxon>
        <taxon>Spermatophyta</taxon>
        <taxon>Magnoliopsida</taxon>
        <taxon>Liliopsida</taxon>
        <taxon>Asparagales</taxon>
        <taxon>Orchidaceae</taxon>
        <taxon>Epidendroideae</taxon>
        <taxon>Malaxideae</taxon>
        <taxon>Dendrobiinae</taxon>
        <taxon>Dendrobium</taxon>
    </lineage>
</organism>